<dbReference type="Proteomes" id="UP001558652">
    <property type="component" value="Unassembled WGS sequence"/>
</dbReference>
<dbReference type="AlphaFoldDB" id="A0ABD0YB91"/>
<comment type="caution">
    <text evidence="4">The sequence shown here is derived from an EMBL/GenBank/DDBJ whole genome shotgun (WGS) entry which is preliminary data.</text>
</comment>
<dbReference type="InterPro" id="IPR001878">
    <property type="entry name" value="Znf_CCHC"/>
</dbReference>
<reference evidence="4 5" key="1">
    <citation type="submission" date="2024-07" db="EMBL/GenBank/DDBJ databases">
        <title>Chromosome-level genome assembly of the water stick insect Ranatra chinensis (Heteroptera: Nepidae).</title>
        <authorList>
            <person name="Liu X."/>
        </authorList>
    </citation>
    <scope>NUCLEOTIDE SEQUENCE [LARGE SCALE GENOMIC DNA]</scope>
    <source>
        <strain evidence="4">Cailab_2021Rc</strain>
        <tissue evidence="4">Muscle</tissue>
    </source>
</reference>
<evidence type="ECO:0000256" key="2">
    <source>
        <dbReference type="SAM" id="MobiDB-lite"/>
    </source>
</evidence>
<evidence type="ECO:0000313" key="4">
    <source>
        <dbReference type="EMBL" id="KAL1124329.1"/>
    </source>
</evidence>
<dbReference type="InterPro" id="IPR036875">
    <property type="entry name" value="Znf_CCHC_sf"/>
</dbReference>
<proteinExistence type="predicted"/>
<evidence type="ECO:0000313" key="5">
    <source>
        <dbReference type="Proteomes" id="UP001558652"/>
    </source>
</evidence>
<accession>A0ABD0YB91</accession>
<dbReference type="Pfam" id="PF00098">
    <property type="entry name" value="zf-CCHC"/>
    <property type="match status" value="1"/>
</dbReference>
<dbReference type="SMART" id="SM00343">
    <property type="entry name" value="ZnF_C2HC"/>
    <property type="match status" value="1"/>
</dbReference>
<evidence type="ECO:0000256" key="1">
    <source>
        <dbReference type="PROSITE-ProRule" id="PRU00047"/>
    </source>
</evidence>
<keyword evidence="1" id="KW-0863">Zinc-finger</keyword>
<organism evidence="4 5">
    <name type="scientific">Ranatra chinensis</name>
    <dbReference type="NCBI Taxonomy" id="642074"/>
    <lineage>
        <taxon>Eukaryota</taxon>
        <taxon>Metazoa</taxon>
        <taxon>Ecdysozoa</taxon>
        <taxon>Arthropoda</taxon>
        <taxon>Hexapoda</taxon>
        <taxon>Insecta</taxon>
        <taxon>Pterygota</taxon>
        <taxon>Neoptera</taxon>
        <taxon>Paraneoptera</taxon>
        <taxon>Hemiptera</taxon>
        <taxon>Heteroptera</taxon>
        <taxon>Panheteroptera</taxon>
        <taxon>Nepomorpha</taxon>
        <taxon>Nepidae</taxon>
        <taxon>Ranatrinae</taxon>
        <taxon>Ranatra</taxon>
    </lineage>
</organism>
<feature type="domain" description="CCHC-type" evidence="3">
    <location>
        <begin position="202"/>
        <end position="217"/>
    </location>
</feature>
<dbReference type="GO" id="GO:0008270">
    <property type="term" value="F:zinc ion binding"/>
    <property type="evidence" value="ECO:0007669"/>
    <property type="project" value="UniProtKB-KW"/>
</dbReference>
<sequence>MAVELNGELMMKFLTAQTLAMEMSMAAARTFTRISGDVLYKLGVPLETATWPAIRVALVTKYSDPQPLESLNRELFRMGWRAGENVRAFGEKVQDVVRRLRARTLIQYPGEKGQTRAELYEELALQLFVRELPSYVGLAVRMKNPTTLDSAIVGAIAEDAARSQRVVDTDRVPARVEKSATPRVNNKGWAAVKSAKTDRRGCFRCGAVGHFTRECRRGGDRPATWAQPKPSGPKPYRGEPMEINAVDIEALVRQQVERHWRRGSHRRNGMRTD</sequence>
<feature type="region of interest" description="Disordered" evidence="2">
    <location>
        <begin position="217"/>
        <end position="239"/>
    </location>
</feature>
<name>A0ABD0YB91_9HEMI</name>
<gene>
    <name evidence="4" type="ORF">AAG570_002097</name>
</gene>
<keyword evidence="5" id="KW-1185">Reference proteome</keyword>
<keyword evidence="1" id="KW-0862">Zinc</keyword>
<dbReference type="PROSITE" id="PS50158">
    <property type="entry name" value="ZF_CCHC"/>
    <property type="match status" value="1"/>
</dbReference>
<protein>
    <recommendedName>
        <fullName evidence="3">CCHC-type domain-containing protein</fullName>
    </recommendedName>
</protein>
<evidence type="ECO:0000259" key="3">
    <source>
        <dbReference type="PROSITE" id="PS50158"/>
    </source>
</evidence>
<keyword evidence="1" id="KW-0479">Metal-binding</keyword>
<dbReference type="Gene3D" id="4.10.60.10">
    <property type="entry name" value="Zinc finger, CCHC-type"/>
    <property type="match status" value="1"/>
</dbReference>
<dbReference type="SUPFAM" id="SSF57756">
    <property type="entry name" value="Retrovirus zinc finger-like domains"/>
    <property type="match status" value="1"/>
</dbReference>
<dbReference type="EMBL" id="JBFDAA010000011">
    <property type="protein sequence ID" value="KAL1124329.1"/>
    <property type="molecule type" value="Genomic_DNA"/>
</dbReference>